<dbReference type="OrthoDB" id="10251154at2759"/>
<dbReference type="GO" id="GO:0030686">
    <property type="term" value="C:90S preribosome"/>
    <property type="evidence" value="ECO:0007669"/>
    <property type="project" value="TreeGrafter"/>
</dbReference>
<feature type="region of interest" description="Disordered" evidence="1">
    <location>
        <begin position="20"/>
        <end position="40"/>
    </location>
</feature>
<evidence type="ECO:0000313" key="2">
    <source>
        <dbReference type="EMBL" id="GBP14116.1"/>
    </source>
</evidence>
<name>A0A4C1TIU2_EUMVA</name>
<dbReference type="AlphaFoldDB" id="A0A4C1TIU2"/>
<feature type="compositionally biased region" description="Basic and acidic residues" evidence="1">
    <location>
        <begin position="21"/>
        <end position="33"/>
    </location>
</feature>
<dbReference type="EMBL" id="BGZK01000061">
    <property type="protein sequence ID" value="GBP14116.1"/>
    <property type="molecule type" value="Genomic_DNA"/>
</dbReference>
<dbReference type="SUPFAM" id="SSF51004">
    <property type="entry name" value="C-terminal (heme d1) domain of cytochrome cd1-nitrite reductase"/>
    <property type="match status" value="1"/>
</dbReference>
<dbReference type="Proteomes" id="UP000299102">
    <property type="component" value="Unassembled WGS sequence"/>
</dbReference>
<dbReference type="InterPro" id="IPR011048">
    <property type="entry name" value="Haem_d1_sf"/>
</dbReference>
<organism evidence="2 3">
    <name type="scientific">Eumeta variegata</name>
    <name type="common">Bagworm moth</name>
    <name type="synonym">Eumeta japonica</name>
    <dbReference type="NCBI Taxonomy" id="151549"/>
    <lineage>
        <taxon>Eukaryota</taxon>
        <taxon>Metazoa</taxon>
        <taxon>Ecdysozoa</taxon>
        <taxon>Arthropoda</taxon>
        <taxon>Hexapoda</taxon>
        <taxon>Insecta</taxon>
        <taxon>Pterygota</taxon>
        <taxon>Neoptera</taxon>
        <taxon>Endopterygota</taxon>
        <taxon>Lepidoptera</taxon>
        <taxon>Glossata</taxon>
        <taxon>Ditrysia</taxon>
        <taxon>Tineoidea</taxon>
        <taxon>Psychidae</taxon>
        <taxon>Oiketicinae</taxon>
        <taxon>Eumeta</taxon>
    </lineage>
</organism>
<dbReference type="GO" id="GO:0000462">
    <property type="term" value="P:maturation of SSU-rRNA from tricistronic rRNA transcript (SSU-rRNA, 5.8S rRNA, LSU-rRNA)"/>
    <property type="evidence" value="ECO:0007669"/>
    <property type="project" value="TreeGrafter"/>
</dbReference>
<gene>
    <name evidence="2" type="primary">WDR46</name>
    <name evidence="2" type="ORF">EVAR_102786_1</name>
</gene>
<comment type="caution">
    <text evidence="2">The sequence shown here is derived from an EMBL/GenBank/DDBJ whole genome shotgun (WGS) entry which is preliminary data.</text>
</comment>
<evidence type="ECO:0000313" key="3">
    <source>
        <dbReference type="Proteomes" id="UP000299102"/>
    </source>
</evidence>
<sequence>MKNHKNKDFRLRNQYLGKAPLDPKRLERHDRGEGFSGTGVRHPLHLQKLKKKERKIKYAHEQATRAEILLTEEQGFLEAEGVKTKSINQDIIAQNVDITAATKIFDLNLDFGPYSAKYTRNGRHLLLGGKKGHIAAFDWITKKLHCEINVMESVHDIRTEQRKLRVFRENDQIYFRRSRYINQYGLLTFSTPKKEDKERTQTSTR</sequence>
<dbReference type="GO" id="GO:0032040">
    <property type="term" value="C:small-subunit processome"/>
    <property type="evidence" value="ECO:0007669"/>
    <property type="project" value="TreeGrafter"/>
</dbReference>
<keyword evidence="3" id="KW-1185">Reference proteome</keyword>
<evidence type="ECO:0000256" key="1">
    <source>
        <dbReference type="SAM" id="MobiDB-lite"/>
    </source>
</evidence>
<reference evidence="2 3" key="1">
    <citation type="journal article" date="2019" name="Commun. Biol.">
        <title>The bagworm genome reveals a unique fibroin gene that provides high tensile strength.</title>
        <authorList>
            <person name="Kono N."/>
            <person name="Nakamura H."/>
            <person name="Ohtoshi R."/>
            <person name="Tomita M."/>
            <person name="Numata K."/>
            <person name="Arakawa K."/>
        </authorList>
    </citation>
    <scope>NUCLEOTIDE SEQUENCE [LARGE SCALE GENOMIC DNA]</scope>
</reference>
<protein>
    <submittedName>
        <fullName evidence="2">WD repeat-containing protein 46</fullName>
    </submittedName>
</protein>
<dbReference type="PANTHER" id="PTHR14085:SF3">
    <property type="entry name" value="WD REPEAT-CONTAINING PROTEIN 46"/>
    <property type="match status" value="1"/>
</dbReference>
<proteinExistence type="predicted"/>
<dbReference type="STRING" id="151549.A0A4C1TIU2"/>
<dbReference type="PANTHER" id="PTHR14085">
    <property type="entry name" value="WD-REPEAT PROTEIN BING4"/>
    <property type="match status" value="1"/>
</dbReference>
<accession>A0A4C1TIU2</accession>
<dbReference type="InterPro" id="IPR040315">
    <property type="entry name" value="WDR46/Utp7"/>
</dbReference>